<dbReference type="InterPro" id="IPR015882">
    <property type="entry name" value="HEX_bac_N"/>
</dbReference>
<organism evidence="8 9">
    <name type="scientific">Paraburkholderia acidicola</name>
    <dbReference type="NCBI Taxonomy" id="1912599"/>
    <lineage>
        <taxon>Bacteria</taxon>
        <taxon>Pseudomonadati</taxon>
        <taxon>Pseudomonadota</taxon>
        <taxon>Betaproteobacteria</taxon>
        <taxon>Burkholderiales</taxon>
        <taxon>Burkholderiaceae</taxon>
        <taxon>Paraburkholderia</taxon>
    </lineage>
</organism>
<dbReference type="PANTHER" id="PTHR43678">
    <property type="entry name" value="PUTATIVE (AFU_ORTHOLOGUE AFUA_2G00640)-RELATED"/>
    <property type="match status" value="1"/>
</dbReference>
<feature type="domain" description="Glycoside hydrolase family 20 catalytic" evidence="6">
    <location>
        <begin position="194"/>
        <end position="459"/>
    </location>
</feature>
<evidence type="ECO:0000313" key="9">
    <source>
        <dbReference type="Proteomes" id="UP001469089"/>
    </source>
</evidence>
<dbReference type="Pfam" id="PF02838">
    <property type="entry name" value="Glyco_hydro_20b"/>
    <property type="match status" value="1"/>
</dbReference>
<gene>
    <name evidence="8" type="ORF">N0A02_21160</name>
</gene>
<dbReference type="SUPFAM" id="SSF51445">
    <property type="entry name" value="(Trans)glycosidases"/>
    <property type="match status" value="1"/>
</dbReference>
<evidence type="ECO:0000256" key="1">
    <source>
        <dbReference type="ARBA" id="ARBA00006285"/>
    </source>
</evidence>
<dbReference type="Proteomes" id="UP001469089">
    <property type="component" value="Unassembled WGS sequence"/>
</dbReference>
<dbReference type="InterPro" id="IPR017853">
    <property type="entry name" value="GH"/>
</dbReference>
<dbReference type="InterPro" id="IPR052764">
    <property type="entry name" value="GH20_Enzymes"/>
</dbReference>
<keyword evidence="2" id="KW-0378">Hydrolase</keyword>
<reference evidence="8 9" key="1">
    <citation type="journal article" date="2024" name="Chem. Sci.">
        <title>Discovery of a lagriamide polyketide by integrated genome mining, isotopic labeling, and untargeted metabolomics.</title>
        <authorList>
            <person name="Fergusson C.H."/>
            <person name="Saulog J."/>
            <person name="Paulo B.S."/>
            <person name="Wilson D.M."/>
            <person name="Liu D.Y."/>
            <person name="Morehouse N.J."/>
            <person name="Waterworth S."/>
            <person name="Barkei J."/>
            <person name="Gray C.A."/>
            <person name="Kwan J.C."/>
            <person name="Eustaquio A.S."/>
            <person name="Linington R.G."/>
        </authorList>
    </citation>
    <scope>NUCLEOTIDE SEQUENCE [LARGE SCALE GENOMIC DNA]</scope>
    <source>
        <strain evidence="8 9">RL17-338-BIF-B</strain>
    </source>
</reference>
<evidence type="ECO:0000256" key="4">
    <source>
        <dbReference type="ARBA" id="ARBA00033000"/>
    </source>
</evidence>
<sequence length="558" mass="60793">MPKHSTGARILFASLLTFVAVNSAFAESAADVSTCRAAETNNSMTGNNAMPTVIPTLRVWNGGSDLWSLSGNSRIVVHPRSAEELRPVAYRFAEDLAAVTGLTVPVVESGRTRPGDITLSLQSCNDTVYKEIGNEGNTFYAGPDGVVLRANTAVGVLHATRTLLQMLSVDGQPAGMHRFVSNGYAVDYPRLPVRSVILDVGRLYMSKEFIEDYLRFMSWYKLNTLELHLNDQGFGWNATHTGINPANPQYYNRALRLLSSNFPKLRPTDGNPDGVTGAEQKGYTHADWEEMERVAESYGIEIKPEIDVPSHSGVFLNDRPDLTLPNVSAQWGGTLNMTNPATIGYVESVFDEFMPWFHSRNISIGGDEATSSDIGTSDQIRGAFLTQLAHYVGATRNRQGQRRTVTIWNDAYDKSTNLSLIKNNLIVQNWDGDDDSYIVGDGIRKLINSSGDWYVVPKNNTTSSLGEAESLYATWQASNAVIGGQICEWNDNAILGLNEGGINSALKDMIPASAQIFWSGRQIDASGNTVPYASVATKVSVLNYGPGTRTLSGTLGTP</sequence>
<name>A0ABV1LTM5_9BURK</name>
<dbReference type="SUPFAM" id="SSF55545">
    <property type="entry name" value="beta-N-acetylhexosaminidase-like domain"/>
    <property type="match status" value="1"/>
</dbReference>
<comment type="similarity">
    <text evidence="1">Belongs to the glycosyl hydrolase 20 family.</text>
</comment>
<feature type="chain" id="PRO_5046671085" description="N-acetyl-beta-glucosaminidase" evidence="5">
    <location>
        <begin position="27"/>
        <end position="558"/>
    </location>
</feature>
<evidence type="ECO:0000259" key="7">
    <source>
        <dbReference type="Pfam" id="PF02838"/>
    </source>
</evidence>
<dbReference type="PRINTS" id="PR00738">
    <property type="entry name" value="GLHYDRLASE20"/>
</dbReference>
<evidence type="ECO:0000256" key="2">
    <source>
        <dbReference type="ARBA" id="ARBA00022801"/>
    </source>
</evidence>
<comment type="caution">
    <text evidence="8">The sequence shown here is derived from an EMBL/GenBank/DDBJ whole genome shotgun (WGS) entry which is preliminary data.</text>
</comment>
<dbReference type="InterPro" id="IPR025705">
    <property type="entry name" value="Beta_hexosaminidase_sua/sub"/>
</dbReference>
<dbReference type="PANTHER" id="PTHR43678:SF1">
    <property type="entry name" value="BETA-N-ACETYLHEXOSAMINIDASE"/>
    <property type="match status" value="1"/>
</dbReference>
<keyword evidence="3" id="KW-0326">Glycosidase</keyword>
<evidence type="ECO:0000256" key="5">
    <source>
        <dbReference type="SAM" id="SignalP"/>
    </source>
</evidence>
<dbReference type="InterPro" id="IPR029018">
    <property type="entry name" value="Hex-like_dom2"/>
</dbReference>
<dbReference type="InterPro" id="IPR015883">
    <property type="entry name" value="Glyco_hydro_20_cat"/>
</dbReference>
<dbReference type="Pfam" id="PF00728">
    <property type="entry name" value="Glyco_hydro_20"/>
    <property type="match status" value="1"/>
</dbReference>
<feature type="signal peptide" evidence="5">
    <location>
        <begin position="1"/>
        <end position="26"/>
    </location>
</feature>
<keyword evidence="9" id="KW-1185">Reference proteome</keyword>
<evidence type="ECO:0000259" key="6">
    <source>
        <dbReference type="Pfam" id="PF00728"/>
    </source>
</evidence>
<dbReference type="RefSeq" id="WP_349543893.1">
    <property type="nucleotide sequence ID" value="NZ_JAOALG010000002.1"/>
</dbReference>
<dbReference type="EMBL" id="JAOALG010000002">
    <property type="protein sequence ID" value="MEQ5841950.1"/>
    <property type="molecule type" value="Genomic_DNA"/>
</dbReference>
<proteinExistence type="inferred from homology"/>
<feature type="domain" description="Beta-hexosaminidase bacterial type N-terminal" evidence="7">
    <location>
        <begin position="51"/>
        <end position="171"/>
    </location>
</feature>
<evidence type="ECO:0000313" key="8">
    <source>
        <dbReference type="EMBL" id="MEQ5841950.1"/>
    </source>
</evidence>
<dbReference type="Gene3D" id="3.20.20.80">
    <property type="entry name" value="Glycosidases"/>
    <property type="match status" value="1"/>
</dbReference>
<protein>
    <recommendedName>
        <fullName evidence="4">N-acetyl-beta-glucosaminidase</fullName>
    </recommendedName>
</protein>
<dbReference type="Gene3D" id="3.30.379.10">
    <property type="entry name" value="Chitobiase/beta-hexosaminidase domain 2-like"/>
    <property type="match status" value="1"/>
</dbReference>
<accession>A0ABV1LTM5</accession>
<keyword evidence="5" id="KW-0732">Signal</keyword>
<evidence type="ECO:0000256" key="3">
    <source>
        <dbReference type="ARBA" id="ARBA00023295"/>
    </source>
</evidence>